<reference evidence="1 2" key="1">
    <citation type="submission" date="2022-10" db="EMBL/GenBank/DDBJ databases">
        <title>Paucibacter sp. hw1 Genome sequencing.</title>
        <authorList>
            <person name="Park S."/>
        </authorList>
    </citation>
    <scope>NUCLEOTIDE SEQUENCE [LARGE SCALE GENOMIC DNA]</scope>
    <source>
        <strain evidence="2">hw1</strain>
    </source>
</reference>
<organism evidence="1 2">
    <name type="scientific">Roseateles albus</name>
    <dbReference type="NCBI Taxonomy" id="2987525"/>
    <lineage>
        <taxon>Bacteria</taxon>
        <taxon>Pseudomonadati</taxon>
        <taxon>Pseudomonadota</taxon>
        <taxon>Betaproteobacteria</taxon>
        <taxon>Burkholderiales</taxon>
        <taxon>Sphaerotilaceae</taxon>
        <taxon>Roseateles</taxon>
    </lineage>
</organism>
<proteinExistence type="predicted"/>
<gene>
    <name evidence="1" type="ORF">PRZ03_09080</name>
</gene>
<protein>
    <submittedName>
        <fullName evidence="1">Uncharacterized protein</fullName>
    </submittedName>
</protein>
<sequence length="79" mass="8470">MNVSTIGEKTTAPKTLPNVTSLEGAEWAAAFSPAASAIKVANAMTIAEGMSAKGTRHRQYFQSDIFGWSRNPSKLRITV</sequence>
<dbReference type="RefSeq" id="WP_273600004.1">
    <property type="nucleotide sequence ID" value="NZ_JAQQXT010000004.1"/>
</dbReference>
<dbReference type="Proteomes" id="UP001221189">
    <property type="component" value="Unassembled WGS sequence"/>
</dbReference>
<accession>A0ABT5KE36</accession>
<name>A0ABT5KE36_9BURK</name>
<dbReference type="EMBL" id="JAQQXT010000004">
    <property type="protein sequence ID" value="MDC8771719.1"/>
    <property type="molecule type" value="Genomic_DNA"/>
</dbReference>
<evidence type="ECO:0000313" key="1">
    <source>
        <dbReference type="EMBL" id="MDC8771719.1"/>
    </source>
</evidence>
<evidence type="ECO:0000313" key="2">
    <source>
        <dbReference type="Proteomes" id="UP001221189"/>
    </source>
</evidence>
<keyword evidence="2" id="KW-1185">Reference proteome</keyword>
<comment type="caution">
    <text evidence="1">The sequence shown here is derived from an EMBL/GenBank/DDBJ whole genome shotgun (WGS) entry which is preliminary data.</text>
</comment>